<dbReference type="RefSeq" id="WP_138931419.1">
    <property type="nucleotide sequence ID" value="NZ_SWMU01000002.1"/>
</dbReference>
<evidence type="ECO:0000256" key="1">
    <source>
        <dbReference type="SAM" id="SignalP"/>
    </source>
</evidence>
<proteinExistence type="predicted"/>
<comment type="caution">
    <text evidence="2">The sequence shown here is derived from an EMBL/GenBank/DDBJ whole genome shotgun (WGS) entry which is preliminary data.</text>
</comment>
<reference evidence="2 3" key="1">
    <citation type="submission" date="2019-04" db="EMBL/GenBank/DDBJ databases">
        <title>Psychroflexus halotolerans sp. nov., isolated from a marine solar saltern.</title>
        <authorList>
            <person name="Feng X."/>
        </authorList>
    </citation>
    <scope>NUCLEOTIDE SEQUENCE [LARGE SCALE GENOMIC DNA]</scope>
    <source>
        <strain evidence="2 3">WDS2C27</strain>
    </source>
</reference>
<keyword evidence="1" id="KW-0732">Signal</keyword>
<name>A0A4U5TQ64_9FLAO</name>
<sequence>MKSFIIKSFTVLSLILFMSCGQSTDVVESGTYTGKIIEVEADKSEIYVKTEEGKTLELYFVDETKLTQDGQNVPFSTLKEGQNVEVKVEKVGKRLDPLSVKIQ</sequence>
<dbReference type="OrthoDB" id="839085at2"/>
<dbReference type="EMBL" id="SWMU01000002">
    <property type="protein sequence ID" value="TKS56317.1"/>
    <property type="molecule type" value="Genomic_DNA"/>
</dbReference>
<evidence type="ECO:0008006" key="4">
    <source>
        <dbReference type="Google" id="ProtNLM"/>
    </source>
</evidence>
<gene>
    <name evidence="2" type="ORF">FCN74_04535</name>
</gene>
<feature type="chain" id="PRO_5020410808" description="DUF5666 domain-containing protein" evidence="1">
    <location>
        <begin position="24"/>
        <end position="103"/>
    </location>
</feature>
<keyword evidence="3" id="KW-1185">Reference proteome</keyword>
<accession>A0A4U5TQ64</accession>
<protein>
    <recommendedName>
        <fullName evidence="4">DUF5666 domain-containing protein</fullName>
    </recommendedName>
</protein>
<organism evidence="2 3">
    <name type="scientific">Mesohalobacter halotolerans</name>
    <dbReference type="NCBI Taxonomy" id="1883405"/>
    <lineage>
        <taxon>Bacteria</taxon>
        <taxon>Pseudomonadati</taxon>
        <taxon>Bacteroidota</taxon>
        <taxon>Flavobacteriia</taxon>
        <taxon>Flavobacteriales</taxon>
        <taxon>Flavobacteriaceae</taxon>
        <taxon>Mesohalobacter</taxon>
    </lineage>
</organism>
<dbReference type="AlphaFoldDB" id="A0A4U5TQ64"/>
<evidence type="ECO:0000313" key="2">
    <source>
        <dbReference type="EMBL" id="TKS56317.1"/>
    </source>
</evidence>
<evidence type="ECO:0000313" key="3">
    <source>
        <dbReference type="Proteomes" id="UP000306552"/>
    </source>
</evidence>
<dbReference type="PROSITE" id="PS51257">
    <property type="entry name" value="PROKAR_LIPOPROTEIN"/>
    <property type="match status" value="1"/>
</dbReference>
<feature type="signal peptide" evidence="1">
    <location>
        <begin position="1"/>
        <end position="23"/>
    </location>
</feature>
<dbReference type="Proteomes" id="UP000306552">
    <property type="component" value="Unassembled WGS sequence"/>
</dbReference>